<dbReference type="PRINTS" id="PR00419">
    <property type="entry name" value="ADXRDTASE"/>
</dbReference>
<comment type="cofactor">
    <cofactor evidence="1">
        <name>FAD</name>
        <dbReference type="ChEBI" id="CHEBI:57692"/>
    </cofactor>
</comment>
<evidence type="ECO:0000256" key="1">
    <source>
        <dbReference type="ARBA" id="ARBA00001974"/>
    </source>
</evidence>
<evidence type="ECO:0000256" key="3">
    <source>
        <dbReference type="ARBA" id="ARBA00022630"/>
    </source>
</evidence>
<dbReference type="PANTHER" id="PTHR48467:SF1">
    <property type="entry name" value="GLUTAMATE SYNTHASE 1 [NADH], CHLOROPLASTIC-LIKE"/>
    <property type="match status" value="1"/>
</dbReference>
<dbReference type="Proteomes" id="UP001595696">
    <property type="component" value="Unassembled WGS sequence"/>
</dbReference>
<evidence type="ECO:0000256" key="4">
    <source>
        <dbReference type="ARBA" id="ARBA00022723"/>
    </source>
</evidence>
<evidence type="ECO:0000259" key="11">
    <source>
        <dbReference type="PROSITE" id="PS51379"/>
    </source>
</evidence>
<dbReference type="PROSITE" id="PS51379">
    <property type="entry name" value="4FE4S_FER_2"/>
    <property type="match status" value="1"/>
</dbReference>
<dbReference type="RefSeq" id="WP_378615014.1">
    <property type="nucleotide sequence ID" value="NZ_JBHSAX010000019.1"/>
</dbReference>
<keyword evidence="9" id="KW-0411">Iron-sulfur</keyword>
<accession>A0ABV8DZI7</accession>
<dbReference type="Gene3D" id="3.30.70.20">
    <property type="match status" value="1"/>
</dbReference>
<dbReference type="Pfam" id="PF12838">
    <property type="entry name" value="Fer4_7"/>
    <property type="match status" value="1"/>
</dbReference>
<keyword evidence="4" id="KW-0479">Metal-binding</keyword>
<dbReference type="InterPro" id="IPR017896">
    <property type="entry name" value="4Fe4S_Fe-S-bd"/>
</dbReference>
<name>A0ABV8DZI7_9NOCA</name>
<dbReference type="EMBL" id="JBHSAX010000019">
    <property type="protein sequence ID" value="MFC3965264.1"/>
    <property type="molecule type" value="Genomic_DNA"/>
</dbReference>
<gene>
    <name evidence="12" type="ORF">ACFO0B_25025</name>
</gene>
<evidence type="ECO:0000256" key="7">
    <source>
        <dbReference type="ARBA" id="ARBA00023002"/>
    </source>
</evidence>
<keyword evidence="13" id="KW-1185">Reference proteome</keyword>
<dbReference type="Pfam" id="PF07992">
    <property type="entry name" value="Pyr_redox_2"/>
    <property type="match status" value="1"/>
</dbReference>
<dbReference type="EC" id="1.18.1.2" evidence="2"/>
<feature type="domain" description="4Fe-4S ferredoxin-type" evidence="11">
    <location>
        <begin position="37"/>
        <end position="66"/>
    </location>
</feature>
<evidence type="ECO:0000256" key="6">
    <source>
        <dbReference type="ARBA" id="ARBA00022857"/>
    </source>
</evidence>
<dbReference type="PROSITE" id="PS00198">
    <property type="entry name" value="4FE4S_FER_1"/>
    <property type="match status" value="1"/>
</dbReference>
<dbReference type="InterPro" id="IPR017900">
    <property type="entry name" value="4Fe4S_Fe_S_CS"/>
</dbReference>
<organism evidence="12 13">
    <name type="scientific">Nocardia jiangsuensis</name>
    <dbReference type="NCBI Taxonomy" id="1691563"/>
    <lineage>
        <taxon>Bacteria</taxon>
        <taxon>Bacillati</taxon>
        <taxon>Actinomycetota</taxon>
        <taxon>Actinomycetes</taxon>
        <taxon>Mycobacteriales</taxon>
        <taxon>Nocardiaceae</taxon>
        <taxon>Nocardia</taxon>
    </lineage>
</organism>
<evidence type="ECO:0000256" key="5">
    <source>
        <dbReference type="ARBA" id="ARBA00022827"/>
    </source>
</evidence>
<evidence type="ECO:0000256" key="8">
    <source>
        <dbReference type="ARBA" id="ARBA00023004"/>
    </source>
</evidence>
<reference evidence="13" key="1">
    <citation type="journal article" date="2019" name="Int. J. Syst. Evol. Microbiol.">
        <title>The Global Catalogue of Microorganisms (GCM) 10K type strain sequencing project: providing services to taxonomists for standard genome sequencing and annotation.</title>
        <authorList>
            <consortium name="The Broad Institute Genomics Platform"/>
            <consortium name="The Broad Institute Genome Sequencing Center for Infectious Disease"/>
            <person name="Wu L."/>
            <person name="Ma J."/>
        </authorList>
    </citation>
    <scope>NUCLEOTIDE SEQUENCE [LARGE SCALE GENOMIC DNA]</scope>
    <source>
        <strain evidence="13">CGMCC 4.7330</strain>
    </source>
</reference>
<dbReference type="InterPro" id="IPR023753">
    <property type="entry name" value="FAD/NAD-binding_dom"/>
</dbReference>
<dbReference type="PANTHER" id="PTHR48467">
    <property type="entry name" value="GLUTAMATE SYNTHASE 1 [NADH], CHLOROPLASTIC-LIKE"/>
    <property type="match status" value="1"/>
</dbReference>
<dbReference type="InterPro" id="IPR055275">
    <property type="entry name" value="Ferredox_Rdtase"/>
</dbReference>
<evidence type="ECO:0000256" key="2">
    <source>
        <dbReference type="ARBA" id="ARBA00013223"/>
    </source>
</evidence>
<evidence type="ECO:0000313" key="13">
    <source>
        <dbReference type="Proteomes" id="UP001595696"/>
    </source>
</evidence>
<evidence type="ECO:0000313" key="12">
    <source>
        <dbReference type="EMBL" id="MFC3965264.1"/>
    </source>
</evidence>
<dbReference type="Gene3D" id="3.40.50.720">
    <property type="entry name" value="NAD(P)-binding Rossmann-like Domain"/>
    <property type="match status" value="2"/>
</dbReference>
<keyword evidence="7" id="KW-0560">Oxidoreductase</keyword>
<dbReference type="SUPFAM" id="SSF51971">
    <property type="entry name" value="Nucleotide-binding domain"/>
    <property type="match status" value="1"/>
</dbReference>
<keyword evidence="3" id="KW-0285">Flavoprotein</keyword>
<proteinExistence type="predicted"/>
<sequence length="463" mass="48754">MTHVILGHCCKDASCVKVCPQNCIHPAPGEPGFGTAATLHIDPRTCIDCTACVEACPASAIKSEFDLTSTELPFARINEEFFRGRARAPRVPAPRDTGHRALAVPLRIAVVGAGPAALYTVREILQRSGSARITVFEKHEEIGGLLRRGVSHADTRVRDMIALFGKPFGDDRVTVLLGTEIGVDIAVDELRREFDAVVLACGATRPRTLGHENHRRIPGFHHAIDIIAADNAGLPAPAGAGDLGPVCLVVGGGNVAMDLVRHIVTRDEVNPGGRPVEQILVLSRTDRVAFTPSVFLELAQLQNVDLVRDGAGLAPRAAPNPVVRDIGGLPAIDLAEPPVRGRTRVVFSFGSEATGLEIADGRSLRVSTSAGRTFGANSVVSAAGFQVTPIRGVPLSERGTVAHREGRVVEPVSGAVVDRLYVTGWAKRGPVGGVGDNRVCAAETVAALADDLAGVRSGELVRV</sequence>
<comment type="catalytic activity">
    <reaction evidence="10">
        <text>2 reduced [2Fe-2S]-[ferredoxin] + NADP(+) + H(+) = 2 oxidized [2Fe-2S]-[ferredoxin] + NADPH</text>
        <dbReference type="Rhea" id="RHEA:20125"/>
        <dbReference type="Rhea" id="RHEA-COMP:10000"/>
        <dbReference type="Rhea" id="RHEA-COMP:10001"/>
        <dbReference type="ChEBI" id="CHEBI:15378"/>
        <dbReference type="ChEBI" id="CHEBI:33737"/>
        <dbReference type="ChEBI" id="CHEBI:33738"/>
        <dbReference type="ChEBI" id="CHEBI:57783"/>
        <dbReference type="ChEBI" id="CHEBI:58349"/>
        <dbReference type="EC" id="1.18.1.2"/>
    </reaction>
</comment>
<keyword evidence="5" id="KW-0274">FAD</keyword>
<keyword evidence="6" id="KW-0521">NADP</keyword>
<comment type="caution">
    <text evidence="12">The sequence shown here is derived from an EMBL/GenBank/DDBJ whole genome shotgun (WGS) entry which is preliminary data.</text>
</comment>
<evidence type="ECO:0000256" key="9">
    <source>
        <dbReference type="ARBA" id="ARBA00023014"/>
    </source>
</evidence>
<keyword evidence="8" id="KW-0408">Iron</keyword>
<dbReference type="SUPFAM" id="SSF54862">
    <property type="entry name" value="4Fe-4S ferredoxins"/>
    <property type="match status" value="1"/>
</dbReference>
<evidence type="ECO:0000256" key="10">
    <source>
        <dbReference type="ARBA" id="ARBA00047776"/>
    </source>
</evidence>
<protein>
    <recommendedName>
        <fullName evidence="2">ferredoxin--NADP(+) reductase</fullName>
        <ecNumber evidence="2">1.18.1.2</ecNumber>
    </recommendedName>
</protein>